<dbReference type="SMART" id="SM00427">
    <property type="entry name" value="H2B"/>
    <property type="match status" value="1"/>
</dbReference>
<name>A0ABM0TCL2_CAMSA</name>
<evidence type="ECO:0000259" key="4">
    <source>
        <dbReference type="Pfam" id="PF00125"/>
    </source>
</evidence>
<feature type="region of interest" description="Disordered" evidence="3">
    <location>
        <begin position="1"/>
        <end position="48"/>
    </location>
</feature>
<dbReference type="PANTHER" id="PTHR23428">
    <property type="entry name" value="HISTONE H2B"/>
    <property type="match status" value="1"/>
</dbReference>
<evidence type="ECO:0000256" key="1">
    <source>
        <dbReference type="ARBA" id="ARBA00002001"/>
    </source>
</evidence>
<sequence>MTHLQRRKPAEKTPATQTAAAAEKKPKARKKLPKEPAVDGDKKIKKRSKKNVENYKIYISKVLKQVHPDIGISSKAMAIMNSFINDISMDNNERVARTHTFLHSNSGYNVDAFVVFPDGDRHHHASVLPGLIMQQFGYNEKEDPVPLGSYMR</sequence>
<dbReference type="Gene3D" id="1.10.20.10">
    <property type="entry name" value="Histone, subunit A"/>
    <property type="match status" value="1"/>
</dbReference>
<reference evidence="6" key="2">
    <citation type="submission" date="2025-08" db="UniProtKB">
        <authorList>
            <consortium name="RefSeq"/>
        </authorList>
    </citation>
    <scope>IDENTIFICATION</scope>
    <source>
        <tissue evidence="6">Leaf</tissue>
    </source>
</reference>
<keyword evidence="5" id="KW-1185">Reference proteome</keyword>
<dbReference type="Pfam" id="PF00125">
    <property type="entry name" value="Histone"/>
    <property type="match status" value="1"/>
</dbReference>
<dbReference type="InterPro" id="IPR007125">
    <property type="entry name" value="H2A/H2B/H3"/>
</dbReference>
<dbReference type="Proteomes" id="UP000694864">
    <property type="component" value="Chromosome 8"/>
</dbReference>
<dbReference type="RefSeq" id="XP_010424235.1">
    <property type="nucleotide sequence ID" value="XM_010425933.1"/>
</dbReference>
<protein>
    <submittedName>
        <fullName evidence="6">Histone H2B.10-like</fullName>
    </submittedName>
</protein>
<feature type="compositionally biased region" description="Low complexity" evidence="3">
    <location>
        <begin position="12"/>
        <end position="21"/>
    </location>
</feature>
<organism evidence="5 6">
    <name type="scientific">Camelina sativa</name>
    <name type="common">False flax</name>
    <name type="synonym">Myagrum sativum</name>
    <dbReference type="NCBI Taxonomy" id="90675"/>
    <lineage>
        <taxon>Eukaryota</taxon>
        <taxon>Viridiplantae</taxon>
        <taxon>Streptophyta</taxon>
        <taxon>Embryophyta</taxon>
        <taxon>Tracheophyta</taxon>
        <taxon>Spermatophyta</taxon>
        <taxon>Magnoliopsida</taxon>
        <taxon>eudicotyledons</taxon>
        <taxon>Gunneridae</taxon>
        <taxon>Pentapetalae</taxon>
        <taxon>rosids</taxon>
        <taxon>malvids</taxon>
        <taxon>Brassicales</taxon>
        <taxon>Brassicaceae</taxon>
        <taxon>Camelineae</taxon>
        <taxon>Camelina</taxon>
    </lineage>
</organism>
<gene>
    <name evidence="6" type="primary">LOC104709293</name>
</gene>
<evidence type="ECO:0000313" key="5">
    <source>
        <dbReference type="Proteomes" id="UP000694864"/>
    </source>
</evidence>
<proteinExistence type="inferred from homology"/>
<dbReference type="InterPro" id="IPR009072">
    <property type="entry name" value="Histone-fold"/>
</dbReference>
<accession>A0ABM0TCL2</accession>
<comment type="similarity">
    <text evidence="2">Belongs to the histone H2B family.</text>
</comment>
<feature type="domain" description="Core Histone H2A/H2B/H3" evidence="4">
    <location>
        <begin position="41"/>
        <end position="87"/>
    </location>
</feature>
<comment type="function">
    <text evidence="1">Core component of nucleosome. Nucleosomes wrap and compact DNA into chromatin, limiting DNA accessibility to the cellular machineries which require DNA as a template. Histones thereby play a central role in transcription regulation, DNA repair, DNA replication and chromosomal stability. DNA accessibility is regulated via a complex set of post-translational modifications of histones, also called histone code, and nucleosome remodeling.</text>
</comment>
<reference evidence="5" key="1">
    <citation type="journal article" date="2014" name="Nat. Commun.">
        <title>The emerging biofuel crop Camelina sativa retains a highly undifferentiated hexaploid genome structure.</title>
        <authorList>
            <person name="Kagale S."/>
            <person name="Koh C."/>
            <person name="Nixon J."/>
            <person name="Bollina V."/>
            <person name="Clarke W.E."/>
            <person name="Tuteja R."/>
            <person name="Spillane C."/>
            <person name="Robinson S.J."/>
            <person name="Links M.G."/>
            <person name="Clarke C."/>
            <person name="Higgins E.E."/>
            <person name="Huebert T."/>
            <person name="Sharpe A.G."/>
            <person name="Parkin I.A."/>
        </authorList>
    </citation>
    <scope>NUCLEOTIDE SEQUENCE [LARGE SCALE GENOMIC DNA]</scope>
    <source>
        <strain evidence="5">cv. DH55</strain>
    </source>
</reference>
<dbReference type="GeneID" id="104709293"/>
<evidence type="ECO:0000313" key="6">
    <source>
        <dbReference type="RefSeq" id="XP_010424235.1"/>
    </source>
</evidence>
<feature type="compositionally biased region" description="Basic and acidic residues" evidence="3">
    <location>
        <begin position="33"/>
        <end position="42"/>
    </location>
</feature>
<evidence type="ECO:0000256" key="3">
    <source>
        <dbReference type="SAM" id="MobiDB-lite"/>
    </source>
</evidence>
<dbReference type="PRINTS" id="PR00621">
    <property type="entry name" value="HISTONEH2B"/>
</dbReference>
<dbReference type="InterPro" id="IPR000558">
    <property type="entry name" value="Histone_H2B"/>
</dbReference>
<evidence type="ECO:0000256" key="2">
    <source>
        <dbReference type="ARBA" id="ARBA00006846"/>
    </source>
</evidence>
<dbReference type="SUPFAM" id="SSF47113">
    <property type="entry name" value="Histone-fold"/>
    <property type="match status" value="1"/>
</dbReference>